<evidence type="ECO:0000313" key="2">
    <source>
        <dbReference type="Proteomes" id="UP000245698"/>
    </source>
</evidence>
<dbReference type="EMBL" id="FUIG01000081">
    <property type="protein sequence ID" value="SJM35334.1"/>
    <property type="molecule type" value="Genomic_DNA"/>
</dbReference>
<name>A0A2P9AVV3_9HYPH</name>
<proteinExistence type="predicted"/>
<dbReference type="Proteomes" id="UP000245698">
    <property type="component" value="Unassembled WGS sequence"/>
</dbReference>
<organism evidence="1 2">
    <name type="scientific">Mesorhizobium delmotii</name>
    <dbReference type="NCBI Taxonomy" id="1631247"/>
    <lineage>
        <taxon>Bacteria</taxon>
        <taxon>Pseudomonadati</taxon>
        <taxon>Pseudomonadota</taxon>
        <taxon>Alphaproteobacteria</taxon>
        <taxon>Hyphomicrobiales</taxon>
        <taxon>Phyllobacteriaceae</taxon>
        <taxon>Mesorhizobium</taxon>
    </lineage>
</organism>
<reference evidence="2" key="1">
    <citation type="submission" date="2016-12" db="EMBL/GenBank/DDBJ databases">
        <authorList>
            <person name="Brunel B."/>
        </authorList>
    </citation>
    <scope>NUCLEOTIDE SEQUENCE [LARGE SCALE GENOMIC DNA]</scope>
</reference>
<evidence type="ECO:0000313" key="1">
    <source>
        <dbReference type="EMBL" id="SJM35334.1"/>
    </source>
</evidence>
<protein>
    <submittedName>
        <fullName evidence="1">Uncharacterized protein</fullName>
    </submittedName>
</protein>
<gene>
    <name evidence="1" type="ORF">BQ8482_70064</name>
</gene>
<dbReference type="AlphaFoldDB" id="A0A2P9AVV3"/>
<accession>A0A2P9AVV3</accession>
<sequence length="205" mass="22503">MTMTASPAAASMPAVIATWWPKLRESSISRKRGSTATTFRRYSTLPSRLPSSTKIASASPSNLQISELIRSISRGSTCSSLYMGRTSEYRGGDSFTAVLMPWITESRMPLKMERKLQSSKDTQEIAKFSGFGQVTFMSGTDIGCVTAIERPHGVEIRHQRGCRPVRTWREAAFEAPFRSCRLTPISAGRSILLATSAIAQATSEQ</sequence>
<keyword evidence="2" id="KW-1185">Reference proteome</keyword>